<dbReference type="Pfam" id="PF07484">
    <property type="entry name" value="Collar"/>
    <property type="match status" value="1"/>
</dbReference>
<dbReference type="InterPro" id="IPR037053">
    <property type="entry name" value="Phage_tail_collar_dom_sf"/>
</dbReference>
<keyword evidence="3" id="KW-1185">Reference proteome</keyword>
<gene>
    <name evidence="2" type="ORF">GWC95_05965</name>
</gene>
<dbReference type="InterPro" id="IPR011083">
    <property type="entry name" value="Phage_tail_collar_dom"/>
</dbReference>
<reference evidence="2 3" key="1">
    <citation type="submission" date="2020-01" db="EMBL/GenBank/DDBJ databases">
        <title>Genome analysis.</title>
        <authorList>
            <person name="Wu S."/>
            <person name="Wang G."/>
        </authorList>
    </citation>
    <scope>NUCLEOTIDE SEQUENCE [LARGE SCALE GENOMIC DNA]</scope>
    <source>
        <strain evidence="2 3">SYL130</strain>
    </source>
</reference>
<protein>
    <recommendedName>
        <fullName evidence="1">Phage tail collar domain-containing protein</fullName>
    </recommendedName>
</protein>
<dbReference type="EMBL" id="JAACJS010000011">
    <property type="protein sequence ID" value="NCI49460.1"/>
    <property type="molecule type" value="Genomic_DNA"/>
</dbReference>
<dbReference type="RefSeq" id="WP_161817779.1">
    <property type="nucleotide sequence ID" value="NZ_JAACJS010000011.1"/>
</dbReference>
<accession>A0ABW9ZWP5</accession>
<organism evidence="2 3">
    <name type="scientific">Sediminibacterium roseum</name>
    <dbReference type="NCBI Taxonomy" id="1978412"/>
    <lineage>
        <taxon>Bacteria</taxon>
        <taxon>Pseudomonadati</taxon>
        <taxon>Bacteroidota</taxon>
        <taxon>Chitinophagia</taxon>
        <taxon>Chitinophagales</taxon>
        <taxon>Chitinophagaceae</taxon>
        <taxon>Sediminibacterium</taxon>
    </lineage>
</organism>
<name>A0ABW9ZWP5_9BACT</name>
<evidence type="ECO:0000313" key="3">
    <source>
        <dbReference type="Proteomes" id="UP000753802"/>
    </source>
</evidence>
<sequence>MEAYVGTIMLWPCNWVPDGWLACSGQTLTVNGNQALFSLIGAIYGGDGTSTFKLPNLNGRVAVGVDNTTQFQFGKSGGNANNPVSFSGMGVGSVTLNASQMPQHSHAVPSLPMMVNLPAYAGGDADQSAPQTTSVFGVGNYTDGVVNYPVNVYSSNTPDTTISAKGTTSSGGVTGSAGNGQPVVMPVDLSKAGGVSTAVQPWAALTYIICLVGYYPPRP</sequence>
<dbReference type="SUPFAM" id="SSF88874">
    <property type="entry name" value="Receptor-binding domain of short tail fibre protein gp12"/>
    <property type="match status" value="1"/>
</dbReference>
<evidence type="ECO:0000259" key="1">
    <source>
        <dbReference type="Pfam" id="PF07484"/>
    </source>
</evidence>
<dbReference type="Gene3D" id="3.90.1340.10">
    <property type="entry name" value="Phage tail collar domain"/>
    <property type="match status" value="1"/>
</dbReference>
<dbReference type="Proteomes" id="UP000753802">
    <property type="component" value="Unassembled WGS sequence"/>
</dbReference>
<feature type="domain" description="Phage tail collar" evidence="1">
    <location>
        <begin position="6"/>
        <end position="61"/>
    </location>
</feature>
<evidence type="ECO:0000313" key="2">
    <source>
        <dbReference type="EMBL" id="NCI49460.1"/>
    </source>
</evidence>
<proteinExistence type="predicted"/>
<comment type="caution">
    <text evidence="2">The sequence shown here is derived from an EMBL/GenBank/DDBJ whole genome shotgun (WGS) entry which is preliminary data.</text>
</comment>